<sequence>MSTRPRDERDTRLDHVTMALGWDPATPSRWFNRRKDIDLNAAALLFAADRLVDVVYHERISSTDGSVRLHGDSITGEGDGDDEVITVDLTRIPSEITTVLFLVTCYTGQTFEQIDNAYCRVIDSVAGTQIARYDLTGGGDHTGLVLGRVRRTDGVWHFDTVGKGVRARHPVEAVPLLGDYVG</sequence>
<evidence type="ECO:0000259" key="1">
    <source>
        <dbReference type="Pfam" id="PF02342"/>
    </source>
</evidence>
<feature type="domain" description="TerD" evidence="1">
    <location>
        <begin position="10"/>
        <end position="166"/>
    </location>
</feature>
<dbReference type="PANTHER" id="PTHR32097">
    <property type="entry name" value="CAMP-BINDING PROTEIN 1-RELATED"/>
    <property type="match status" value="1"/>
</dbReference>
<reference evidence="2 3" key="1">
    <citation type="submission" date="2020-10" db="EMBL/GenBank/DDBJ databases">
        <title>Identification of Nocardia species via Next-generation sequencing and recognition of intraspecies genetic diversity.</title>
        <authorList>
            <person name="Li P."/>
            <person name="Li P."/>
            <person name="Lu B."/>
        </authorList>
    </citation>
    <scope>NUCLEOTIDE SEQUENCE [LARGE SCALE GENOMIC DNA]</scope>
    <source>
        <strain evidence="2 3">BJ06-0157</strain>
    </source>
</reference>
<gene>
    <name evidence="2" type="ORF">IU459_30230</name>
</gene>
<evidence type="ECO:0000313" key="2">
    <source>
        <dbReference type="EMBL" id="MBF6301789.1"/>
    </source>
</evidence>
<dbReference type="EMBL" id="JADLQX010000032">
    <property type="protein sequence ID" value="MBF6301789.1"/>
    <property type="molecule type" value="Genomic_DNA"/>
</dbReference>
<dbReference type="RefSeq" id="WP_195133005.1">
    <property type="nucleotide sequence ID" value="NZ_JADLQX010000032.1"/>
</dbReference>
<protein>
    <submittedName>
        <fullName evidence="2">Tellurium resistance TerZ family protein</fullName>
    </submittedName>
</protein>
<dbReference type="PANTHER" id="PTHR32097:SF17">
    <property type="entry name" value="CAMP-BINDING PROTEIN 1-RELATED"/>
    <property type="match status" value="1"/>
</dbReference>
<dbReference type="CDD" id="cd06974">
    <property type="entry name" value="TerD_like"/>
    <property type="match status" value="1"/>
</dbReference>
<name>A0ABS0CYW8_9NOCA</name>
<dbReference type="Gene3D" id="2.60.60.30">
    <property type="entry name" value="sav2460 like domains"/>
    <property type="match status" value="1"/>
</dbReference>
<dbReference type="Proteomes" id="UP000702209">
    <property type="component" value="Unassembled WGS sequence"/>
</dbReference>
<accession>A0ABS0CYW8</accession>
<dbReference type="InterPro" id="IPR003325">
    <property type="entry name" value="TerD"/>
</dbReference>
<keyword evidence="3" id="KW-1185">Reference proteome</keyword>
<evidence type="ECO:0000313" key="3">
    <source>
        <dbReference type="Proteomes" id="UP000702209"/>
    </source>
</evidence>
<proteinExistence type="predicted"/>
<dbReference type="InterPro" id="IPR051324">
    <property type="entry name" value="Stress/Tellurium_Resist"/>
</dbReference>
<dbReference type="Pfam" id="PF02342">
    <property type="entry name" value="TerD"/>
    <property type="match status" value="1"/>
</dbReference>
<organism evidence="2 3">
    <name type="scientific">Nocardia amamiensis</name>
    <dbReference type="NCBI Taxonomy" id="404578"/>
    <lineage>
        <taxon>Bacteria</taxon>
        <taxon>Bacillati</taxon>
        <taxon>Actinomycetota</taxon>
        <taxon>Actinomycetes</taxon>
        <taxon>Mycobacteriales</taxon>
        <taxon>Nocardiaceae</taxon>
        <taxon>Nocardia</taxon>
    </lineage>
</organism>
<comment type="caution">
    <text evidence="2">The sequence shown here is derived from an EMBL/GenBank/DDBJ whole genome shotgun (WGS) entry which is preliminary data.</text>
</comment>